<dbReference type="RefSeq" id="WP_224608951.1">
    <property type="nucleotide sequence ID" value="NZ_JAIQXV010000010.1"/>
</dbReference>
<dbReference type="InterPro" id="IPR036615">
    <property type="entry name" value="Mur_ligase_C_dom_sf"/>
</dbReference>
<dbReference type="Proteomes" id="UP001596317">
    <property type="component" value="Unassembled WGS sequence"/>
</dbReference>
<dbReference type="InterPro" id="IPR036565">
    <property type="entry name" value="Mur-like_cat_sf"/>
</dbReference>
<evidence type="ECO:0000256" key="8">
    <source>
        <dbReference type="ARBA" id="ARBA00030592"/>
    </source>
</evidence>
<feature type="domain" description="Mur ligase central" evidence="12">
    <location>
        <begin position="48"/>
        <end position="263"/>
    </location>
</feature>
<keyword evidence="7" id="KW-0460">Magnesium</keyword>
<evidence type="ECO:0000256" key="2">
    <source>
        <dbReference type="ARBA" id="ARBA00013025"/>
    </source>
</evidence>
<evidence type="ECO:0000256" key="5">
    <source>
        <dbReference type="ARBA" id="ARBA00022741"/>
    </source>
</evidence>
<dbReference type="PANTHER" id="PTHR11136:SF0">
    <property type="entry name" value="DIHYDROFOLATE SYNTHETASE-RELATED"/>
    <property type="match status" value="1"/>
</dbReference>
<dbReference type="PIRSF" id="PIRSF001563">
    <property type="entry name" value="Folylpolyglu_synth"/>
    <property type="match status" value="1"/>
</dbReference>
<protein>
    <recommendedName>
        <fullName evidence="2">tetrahydrofolate synthase</fullName>
        <ecNumber evidence="2">6.3.2.17</ecNumber>
    </recommendedName>
    <alternativeName>
        <fullName evidence="8">Tetrahydrofolylpolyglutamate synthase</fullName>
    </alternativeName>
</protein>
<evidence type="ECO:0000256" key="10">
    <source>
        <dbReference type="PIRNR" id="PIRNR001563"/>
    </source>
</evidence>
<comment type="caution">
    <text evidence="13">The sequence shown here is derived from an EMBL/GenBank/DDBJ whole genome shotgun (WGS) entry which is preliminary data.</text>
</comment>
<evidence type="ECO:0000259" key="12">
    <source>
        <dbReference type="Pfam" id="PF08245"/>
    </source>
</evidence>
<comment type="catalytic activity">
    <reaction evidence="9">
        <text>(6S)-5,6,7,8-tetrahydrofolyl-(gamma-L-Glu)(n) + L-glutamate + ATP = (6S)-5,6,7,8-tetrahydrofolyl-(gamma-L-Glu)(n+1) + ADP + phosphate + H(+)</text>
        <dbReference type="Rhea" id="RHEA:10580"/>
        <dbReference type="Rhea" id="RHEA-COMP:14738"/>
        <dbReference type="Rhea" id="RHEA-COMP:14740"/>
        <dbReference type="ChEBI" id="CHEBI:15378"/>
        <dbReference type="ChEBI" id="CHEBI:29985"/>
        <dbReference type="ChEBI" id="CHEBI:30616"/>
        <dbReference type="ChEBI" id="CHEBI:43474"/>
        <dbReference type="ChEBI" id="CHEBI:141005"/>
        <dbReference type="ChEBI" id="CHEBI:456216"/>
        <dbReference type="EC" id="6.3.2.17"/>
    </reaction>
</comment>
<dbReference type="PANTHER" id="PTHR11136">
    <property type="entry name" value="FOLYLPOLYGLUTAMATE SYNTHASE-RELATED"/>
    <property type="match status" value="1"/>
</dbReference>
<comment type="similarity">
    <text evidence="1 10">Belongs to the folylpolyglutamate synthase family.</text>
</comment>
<dbReference type="EC" id="6.3.2.17" evidence="2"/>
<dbReference type="Pfam" id="PF08245">
    <property type="entry name" value="Mur_ligase_M"/>
    <property type="match status" value="1"/>
</dbReference>
<keyword evidence="3 10" id="KW-0436">Ligase</keyword>
<evidence type="ECO:0000256" key="1">
    <source>
        <dbReference type="ARBA" id="ARBA00008276"/>
    </source>
</evidence>
<feature type="domain" description="Mur ligase C-terminal" evidence="11">
    <location>
        <begin position="284"/>
        <end position="404"/>
    </location>
</feature>
<keyword evidence="5 10" id="KW-0547">Nucleotide-binding</keyword>
<name>A0ABW1ZLG6_9DEIO</name>
<keyword evidence="6 10" id="KW-0067">ATP-binding</keyword>
<evidence type="ECO:0000259" key="11">
    <source>
        <dbReference type="Pfam" id="PF02875"/>
    </source>
</evidence>
<evidence type="ECO:0000256" key="9">
    <source>
        <dbReference type="ARBA" id="ARBA00047493"/>
    </source>
</evidence>
<accession>A0ABW1ZLG6</accession>
<dbReference type="InterPro" id="IPR001645">
    <property type="entry name" value="Folylpolyglutamate_synth"/>
</dbReference>
<dbReference type="SUPFAM" id="SSF53244">
    <property type="entry name" value="MurD-like peptide ligases, peptide-binding domain"/>
    <property type="match status" value="1"/>
</dbReference>
<dbReference type="InterPro" id="IPR004101">
    <property type="entry name" value="Mur_ligase_C"/>
</dbReference>
<dbReference type="GO" id="GO:0016874">
    <property type="term" value="F:ligase activity"/>
    <property type="evidence" value="ECO:0007669"/>
    <property type="project" value="UniProtKB-KW"/>
</dbReference>
<reference evidence="14" key="1">
    <citation type="journal article" date="2019" name="Int. J. Syst. Evol. Microbiol.">
        <title>The Global Catalogue of Microorganisms (GCM) 10K type strain sequencing project: providing services to taxonomists for standard genome sequencing and annotation.</title>
        <authorList>
            <consortium name="The Broad Institute Genomics Platform"/>
            <consortium name="The Broad Institute Genome Sequencing Center for Infectious Disease"/>
            <person name="Wu L."/>
            <person name="Ma J."/>
        </authorList>
    </citation>
    <scope>NUCLEOTIDE SEQUENCE [LARGE SCALE GENOMIC DNA]</scope>
    <source>
        <strain evidence="14">CCUG 63830</strain>
    </source>
</reference>
<keyword evidence="4" id="KW-0479">Metal-binding</keyword>
<evidence type="ECO:0000313" key="14">
    <source>
        <dbReference type="Proteomes" id="UP001596317"/>
    </source>
</evidence>
<dbReference type="Gene3D" id="3.90.190.20">
    <property type="entry name" value="Mur ligase, C-terminal domain"/>
    <property type="match status" value="1"/>
</dbReference>
<dbReference type="EMBL" id="JBHSWB010000001">
    <property type="protein sequence ID" value="MFC6661663.1"/>
    <property type="molecule type" value="Genomic_DNA"/>
</dbReference>
<evidence type="ECO:0000256" key="3">
    <source>
        <dbReference type="ARBA" id="ARBA00022598"/>
    </source>
</evidence>
<evidence type="ECO:0000256" key="7">
    <source>
        <dbReference type="ARBA" id="ARBA00022842"/>
    </source>
</evidence>
<dbReference type="SUPFAM" id="SSF53623">
    <property type="entry name" value="MurD-like peptide ligases, catalytic domain"/>
    <property type="match status" value="1"/>
</dbReference>
<sequence length="427" mass="44239">MVASPSWQMELDWLFAQQRFGIHPGLGRVRALLTRLGDPQRTFETVLVGGTNGKGSTAATLAAMLGAAEIRAGLFTSPHLTRFTERFVVAGEECPEDEVAAALARVRPAAEAEGASFFEIVTALGALLFAEAGVQVAVLEVGLGGRLDATNALDPALSVITNVGLDHTAILGDTLEAIAAEKAGILRPGRPAVTGVSPSLQLILQAQGADLWALGTEAQADVTGLDWAGSTVSLQSPAGQVTFHTPLLGEHGARNAALAALAAQRLGLTAAAMARGAATTRWPGRLEVMPWQGRRVLLDGAHNPDGARALVQALQALGVTRLPVVFGAAEDKDLSGVAAALAPLASHLILTRAALSPRSAAPATLAALFPNIPHTLTESPAQALQALDRLMGDLSSEAALVCGSLYLLGEVRPLLLGQAAETRERWQ</sequence>
<dbReference type="NCBIfam" id="TIGR01499">
    <property type="entry name" value="folC"/>
    <property type="match status" value="1"/>
</dbReference>
<evidence type="ECO:0000256" key="6">
    <source>
        <dbReference type="ARBA" id="ARBA00022840"/>
    </source>
</evidence>
<proteinExistence type="inferred from homology"/>
<dbReference type="InterPro" id="IPR013221">
    <property type="entry name" value="Mur_ligase_cen"/>
</dbReference>
<dbReference type="Pfam" id="PF02875">
    <property type="entry name" value="Mur_ligase_C"/>
    <property type="match status" value="1"/>
</dbReference>
<evidence type="ECO:0000313" key="13">
    <source>
        <dbReference type="EMBL" id="MFC6661663.1"/>
    </source>
</evidence>
<dbReference type="Gene3D" id="3.40.1190.10">
    <property type="entry name" value="Mur-like, catalytic domain"/>
    <property type="match status" value="1"/>
</dbReference>
<evidence type="ECO:0000256" key="4">
    <source>
        <dbReference type="ARBA" id="ARBA00022723"/>
    </source>
</evidence>
<keyword evidence="14" id="KW-1185">Reference proteome</keyword>
<organism evidence="13 14">
    <name type="scientific">Deinococcus multiflagellatus</name>
    <dbReference type="NCBI Taxonomy" id="1656887"/>
    <lineage>
        <taxon>Bacteria</taxon>
        <taxon>Thermotogati</taxon>
        <taxon>Deinococcota</taxon>
        <taxon>Deinococci</taxon>
        <taxon>Deinococcales</taxon>
        <taxon>Deinococcaceae</taxon>
        <taxon>Deinococcus</taxon>
    </lineage>
</organism>
<gene>
    <name evidence="13" type="ORF">ACFP90_16000</name>
</gene>